<dbReference type="Gene3D" id="3.40.1090.10">
    <property type="entry name" value="Cytosolic phospholipase A2 catalytic domain"/>
    <property type="match status" value="1"/>
</dbReference>
<evidence type="ECO:0000313" key="5">
    <source>
        <dbReference type="Proteomes" id="UP001149140"/>
    </source>
</evidence>
<evidence type="ECO:0000313" key="4">
    <source>
        <dbReference type="EMBL" id="MDA0163724.1"/>
    </source>
</evidence>
<feature type="active site" description="Proton acceptor" evidence="2">
    <location>
        <position position="212"/>
    </location>
</feature>
<reference evidence="4" key="1">
    <citation type="submission" date="2022-10" db="EMBL/GenBank/DDBJ databases">
        <title>The WGS of Solirubrobacter ginsenosidimutans DSM 21036.</title>
        <authorList>
            <person name="Jiang Z."/>
        </authorList>
    </citation>
    <scope>NUCLEOTIDE SEQUENCE</scope>
    <source>
        <strain evidence="4">DSM 21036</strain>
    </source>
</reference>
<dbReference type="EMBL" id="JAPDOD010000027">
    <property type="protein sequence ID" value="MDA0163724.1"/>
    <property type="molecule type" value="Genomic_DNA"/>
</dbReference>
<dbReference type="GO" id="GO:0016042">
    <property type="term" value="P:lipid catabolic process"/>
    <property type="evidence" value="ECO:0007669"/>
    <property type="project" value="UniProtKB-UniRule"/>
</dbReference>
<evidence type="ECO:0000256" key="2">
    <source>
        <dbReference type="PROSITE-ProRule" id="PRU01161"/>
    </source>
</evidence>
<organism evidence="4 5">
    <name type="scientific">Solirubrobacter ginsenosidimutans</name>
    <dbReference type="NCBI Taxonomy" id="490573"/>
    <lineage>
        <taxon>Bacteria</taxon>
        <taxon>Bacillati</taxon>
        <taxon>Actinomycetota</taxon>
        <taxon>Thermoleophilia</taxon>
        <taxon>Solirubrobacterales</taxon>
        <taxon>Solirubrobacteraceae</taxon>
        <taxon>Solirubrobacter</taxon>
    </lineage>
</organism>
<feature type="short sequence motif" description="DGA/G" evidence="2">
    <location>
        <begin position="212"/>
        <end position="214"/>
    </location>
</feature>
<dbReference type="Pfam" id="PF01734">
    <property type="entry name" value="Patatin"/>
    <property type="match status" value="1"/>
</dbReference>
<dbReference type="InterPro" id="IPR016035">
    <property type="entry name" value="Acyl_Trfase/lysoPLipase"/>
</dbReference>
<dbReference type="AlphaFoldDB" id="A0A9X3S2P0"/>
<keyword evidence="5" id="KW-1185">Reference proteome</keyword>
<feature type="active site" description="Nucleophile" evidence="2">
    <location>
        <position position="50"/>
    </location>
</feature>
<dbReference type="Proteomes" id="UP001149140">
    <property type="component" value="Unassembled WGS sequence"/>
</dbReference>
<dbReference type="RefSeq" id="WP_270042970.1">
    <property type="nucleotide sequence ID" value="NZ_JAPDOD010000027.1"/>
</dbReference>
<comment type="caution">
    <text evidence="4">The sequence shown here is derived from an EMBL/GenBank/DDBJ whole genome shotgun (WGS) entry which is preliminary data.</text>
</comment>
<feature type="domain" description="PNPLA" evidence="3">
    <location>
        <begin position="12"/>
        <end position="225"/>
    </location>
</feature>
<proteinExistence type="predicted"/>
<evidence type="ECO:0000256" key="1">
    <source>
        <dbReference type="ARBA" id="ARBA00023098"/>
    </source>
</evidence>
<feature type="short sequence motif" description="GXSXG" evidence="2">
    <location>
        <begin position="48"/>
        <end position="52"/>
    </location>
</feature>
<name>A0A9X3S2P0_9ACTN</name>
<sequence length="308" mass="30818">MTDAIRDLPDALVLGAGGTLGEAWLRGVLGGLEAGAGLDFGACEYLLGTSAGSIVAATLAAGKRPEAGEAAARAWAHAAALPAEAGEVGGPGNPLGVIGRGAARFGRAVATPFAPLALATTAPAGRLARAAVLSRAPRPERTLGDLGAYVDALAPRFDGRLRIFAVARTSGRRVSFGAPDAPRATVAEAVLASCAVPWIFAPVEINGREYVDGGVWSPTNLDAAPAGRGSRVLCLIPTAGAALAPLRTASAAAAGYEAMALKARGAEVRTIVPDEASLAAIGPDLMDPSRRATVASAGYAQGRRLTGT</sequence>
<keyword evidence="2" id="KW-0442">Lipid degradation</keyword>
<gene>
    <name evidence="4" type="ORF">OM076_25870</name>
</gene>
<dbReference type="SUPFAM" id="SSF52151">
    <property type="entry name" value="FabD/lysophospholipase-like"/>
    <property type="match status" value="1"/>
</dbReference>
<accession>A0A9X3S2P0</accession>
<evidence type="ECO:0000259" key="3">
    <source>
        <dbReference type="PROSITE" id="PS51635"/>
    </source>
</evidence>
<keyword evidence="2" id="KW-0378">Hydrolase</keyword>
<dbReference type="PROSITE" id="PS51635">
    <property type="entry name" value="PNPLA"/>
    <property type="match status" value="1"/>
</dbReference>
<dbReference type="GO" id="GO:0016787">
    <property type="term" value="F:hydrolase activity"/>
    <property type="evidence" value="ECO:0007669"/>
    <property type="project" value="UniProtKB-UniRule"/>
</dbReference>
<keyword evidence="1 2" id="KW-0443">Lipid metabolism</keyword>
<protein>
    <submittedName>
        <fullName evidence="4">Patatin-like phospholipase family protein</fullName>
    </submittedName>
</protein>
<dbReference type="InterPro" id="IPR002641">
    <property type="entry name" value="PNPLA_dom"/>
</dbReference>
<comment type="caution">
    <text evidence="2">Lacks conserved residue(s) required for the propagation of feature annotation.</text>
</comment>